<evidence type="ECO:0000256" key="1">
    <source>
        <dbReference type="ARBA" id="ARBA00012513"/>
    </source>
</evidence>
<evidence type="ECO:0000313" key="12">
    <source>
        <dbReference type="EMBL" id="KKS42692.1"/>
    </source>
</evidence>
<evidence type="ECO:0000256" key="4">
    <source>
        <dbReference type="ARBA" id="ARBA00022741"/>
    </source>
</evidence>
<accession>A0A0G0Z1N4</accession>
<evidence type="ECO:0000256" key="6">
    <source>
        <dbReference type="ARBA" id="ARBA00022840"/>
    </source>
</evidence>
<dbReference type="GO" id="GO:0004674">
    <property type="term" value="F:protein serine/threonine kinase activity"/>
    <property type="evidence" value="ECO:0007669"/>
    <property type="project" value="UniProtKB-KW"/>
</dbReference>
<proteinExistence type="inferred from homology"/>
<keyword evidence="2" id="KW-0723">Serine/threonine-protein kinase</keyword>
<organism evidence="12 13">
    <name type="scientific">Candidatus Collierbacteria bacterium GW2011_GWA2_42_17</name>
    <dbReference type="NCBI Taxonomy" id="1618378"/>
    <lineage>
        <taxon>Bacteria</taxon>
        <taxon>Candidatus Collieribacteriota</taxon>
    </lineage>
</organism>
<dbReference type="InterPro" id="IPR011990">
    <property type="entry name" value="TPR-like_helical_dom_sf"/>
</dbReference>
<dbReference type="GO" id="GO:0005524">
    <property type="term" value="F:ATP binding"/>
    <property type="evidence" value="ECO:0007669"/>
    <property type="project" value="UniProtKB-KW"/>
</dbReference>
<keyword evidence="3" id="KW-0808">Transferase</keyword>
<dbReference type="PROSITE" id="PS50011">
    <property type="entry name" value="PROTEIN_KINASE_DOM"/>
    <property type="match status" value="1"/>
</dbReference>
<dbReference type="GO" id="GO:0006950">
    <property type="term" value="P:response to stress"/>
    <property type="evidence" value="ECO:0007669"/>
    <property type="project" value="UniProtKB-ARBA"/>
</dbReference>
<evidence type="ECO:0000256" key="2">
    <source>
        <dbReference type="ARBA" id="ARBA00022527"/>
    </source>
</evidence>
<dbReference type="PANTHER" id="PTHR11042">
    <property type="entry name" value="EUKARYOTIC TRANSLATION INITIATION FACTOR 2-ALPHA KINASE EIF2-ALPHA KINASE -RELATED"/>
    <property type="match status" value="1"/>
</dbReference>
<keyword evidence="4" id="KW-0547">Nucleotide-binding</keyword>
<dbReference type="GO" id="GO:0006796">
    <property type="term" value="P:phosphate-containing compound metabolic process"/>
    <property type="evidence" value="ECO:0007669"/>
    <property type="project" value="UniProtKB-ARBA"/>
</dbReference>
<evidence type="ECO:0000256" key="8">
    <source>
        <dbReference type="ARBA" id="ARBA00037982"/>
    </source>
</evidence>
<gene>
    <name evidence="12" type="ORF">UV06_C0007G0022</name>
</gene>
<evidence type="ECO:0000256" key="9">
    <source>
        <dbReference type="ARBA" id="ARBA00048659"/>
    </source>
</evidence>
<keyword evidence="6" id="KW-0067">ATP-binding</keyword>
<evidence type="ECO:0000256" key="3">
    <source>
        <dbReference type="ARBA" id="ARBA00022679"/>
    </source>
</evidence>
<comment type="similarity">
    <text evidence="8">Belongs to the protein kinase superfamily. Ser/Thr protein kinase family. GCN2 subfamily.</text>
</comment>
<dbReference type="CDD" id="cd14014">
    <property type="entry name" value="STKc_PknB_like"/>
    <property type="match status" value="1"/>
</dbReference>
<dbReference type="InterPro" id="IPR050339">
    <property type="entry name" value="CC_SR_Kinase"/>
</dbReference>
<dbReference type="SMART" id="SM00220">
    <property type="entry name" value="S_TKc"/>
    <property type="match status" value="1"/>
</dbReference>
<dbReference type="Gene3D" id="1.10.510.10">
    <property type="entry name" value="Transferase(Phosphotransferase) domain 1"/>
    <property type="match status" value="1"/>
</dbReference>
<name>A0A0G0Z1N4_9BACT</name>
<feature type="domain" description="Protein kinase" evidence="11">
    <location>
        <begin position="15"/>
        <end position="277"/>
    </location>
</feature>
<dbReference type="Pfam" id="PF00069">
    <property type="entry name" value="Pkinase"/>
    <property type="match status" value="1"/>
</dbReference>
<comment type="catalytic activity">
    <reaction evidence="10">
        <text>L-seryl-[protein] + ATP = O-phospho-L-seryl-[protein] + ADP + H(+)</text>
        <dbReference type="Rhea" id="RHEA:17989"/>
        <dbReference type="Rhea" id="RHEA-COMP:9863"/>
        <dbReference type="Rhea" id="RHEA-COMP:11604"/>
        <dbReference type="ChEBI" id="CHEBI:15378"/>
        <dbReference type="ChEBI" id="CHEBI:29999"/>
        <dbReference type="ChEBI" id="CHEBI:30616"/>
        <dbReference type="ChEBI" id="CHEBI:83421"/>
        <dbReference type="ChEBI" id="CHEBI:456216"/>
        <dbReference type="EC" id="2.7.11.1"/>
    </reaction>
    <physiologicalReaction direction="left-to-right" evidence="10">
        <dbReference type="Rhea" id="RHEA:17990"/>
    </physiologicalReaction>
</comment>
<dbReference type="InterPro" id="IPR000719">
    <property type="entry name" value="Prot_kinase_dom"/>
</dbReference>
<keyword evidence="7" id="KW-0652">Protein synthesis inhibitor</keyword>
<evidence type="ECO:0000256" key="7">
    <source>
        <dbReference type="ARBA" id="ARBA00023193"/>
    </source>
</evidence>
<dbReference type="AlphaFoldDB" id="A0A0G0Z1N4"/>
<reference evidence="12 13" key="1">
    <citation type="journal article" date="2015" name="Nature">
        <title>rRNA introns, odd ribosomes, and small enigmatic genomes across a large radiation of phyla.</title>
        <authorList>
            <person name="Brown C.T."/>
            <person name="Hug L.A."/>
            <person name="Thomas B.C."/>
            <person name="Sharon I."/>
            <person name="Castelle C.J."/>
            <person name="Singh A."/>
            <person name="Wilkins M.J."/>
            <person name="Williams K.H."/>
            <person name="Banfield J.F."/>
        </authorList>
    </citation>
    <scope>NUCLEOTIDE SEQUENCE [LARGE SCALE GENOMIC DNA]</scope>
</reference>
<dbReference type="Proteomes" id="UP000033854">
    <property type="component" value="Unassembled WGS sequence"/>
</dbReference>
<dbReference type="GO" id="GO:0005737">
    <property type="term" value="C:cytoplasm"/>
    <property type="evidence" value="ECO:0007669"/>
    <property type="project" value="TreeGrafter"/>
</dbReference>
<dbReference type="InterPro" id="IPR008271">
    <property type="entry name" value="Ser/Thr_kinase_AS"/>
</dbReference>
<evidence type="ECO:0000259" key="11">
    <source>
        <dbReference type="PROSITE" id="PS50011"/>
    </source>
</evidence>
<dbReference type="EC" id="2.7.11.1" evidence="1"/>
<dbReference type="InterPro" id="IPR011009">
    <property type="entry name" value="Kinase-like_dom_sf"/>
</dbReference>
<protein>
    <recommendedName>
        <fullName evidence="1">non-specific serine/threonine protein kinase</fullName>
        <ecNumber evidence="1">2.7.11.1</ecNumber>
    </recommendedName>
</protein>
<dbReference type="Gene3D" id="1.25.40.10">
    <property type="entry name" value="Tetratricopeptide repeat domain"/>
    <property type="match status" value="1"/>
</dbReference>
<keyword evidence="5 12" id="KW-0418">Kinase</keyword>
<dbReference type="SUPFAM" id="SSF56112">
    <property type="entry name" value="Protein kinase-like (PK-like)"/>
    <property type="match status" value="1"/>
</dbReference>
<evidence type="ECO:0000256" key="10">
    <source>
        <dbReference type="ARBA" id="ARBA00048977"/>
    </source>
</evidence>
<comment type="caution">
    <text evidence="12">The sequence shown here is derived from an EMBL/GenBank/DDBJ whole genome shotgun (WGS) entry which is preliminary data.</text>
</comment>
<evidence type="ECO:0000313" key="13">
    <source>
        <dbReference type="Proteomes" id="UP000033854"/>
    </source>
</evidence>
<dbReference type="PANTHER" id="PTHR11042:SF160">
    <property type="entry name" value="EUKARYOTIC TRANSLATION INITIATION FACTOR 2-ALPHA KINASE 1"/>
    <property type="match status" value="1"/>
</dbReference>
<dbReference type="PROSITE" id="PS00108">
    <property type="entry name" value="PROTEIN_KINASE_ST"/>
    <property type="match status" value="1"/>
</dbReference>
<sequence length="754" mass="86728">MTYNTAMSKPLNGKWVLGEKINKGGQGTVYKVTNIEDGLIYAAKIVNIKKKIYKRRLNRACKEVDIIEKLQGKENIINIYDSNAKEIKSNGLGDLFYVMDYSSFGSLSDNNFYFNDVELCLRLFKQIAVGVKSAHDSGVIHRDLKPENILFYPNQRNIVISDFGLGLFKERSEEDNITTDDEILGPRFFISPEQYKDPSAATERSDIYSLGKILYFMMTGKGKTYAEELDELPKFFSGANPYLPLIQEGLINRMVIKEPENRFSNVDEIISEVDNILGQVESNSKRTISKSENGSIVFNYFIKGEDRSKFIREFSKDLSGNLRLLRWMAQDLLDNSKKNALESLFADLKKKNKGKCLIAIISAEAYFIKPEELKSLEKKYPEYSYPSYFLAKYFYDCRTYGLAHSYIEKSIKLESENEMLFDLLILLTKICEKCSCQLNHNHEDRIRDHIMLSADKDQLFSVFGSHIIDSGNRRLGLMYYEKYLEYNPHDLDIRFKCAYEYSQIGEVQLALHHYLIYLNKNKNDSTVLNNLGVIFDGEEMPSLAMEMYIKSSEQNNTLASSNLASQYLKIGLIKEASNLLRKTIKNNDKVDPRVEQILGTIDEKKKGEEETKKKLETIGGQKNQHHTAYIEKMFDAQVTSWIGFWEIGKNLIEISDNENGLLVITTVEGTLELKGVFSGNCLRVTKYSSYESYDFGYLYLNSERTFKGYVQSSDINKFSEMVGIRYPDVETYRKDNPSFRSVKDTLVESILNSQ</sequence>
<dbReference type="GO" id="GO:0017148">
    <property type="term" value="P:negative regulation of translation"/>
    <property type="evidence" value="ECO:0007669"/>
    <property type="project" value="UniProtKB-KW"/>
</dbReference>
<comment type="catalytic activity">
    <reaction evidence="9">
        <text>L-threonyl-[protein] + ATP = O-phospho-L-threonyl-[protein] + ADP + H(+)</text>
        <dbReference type="Rhea" id="RHEA:46608"/>
        <dbReference type="Rhea" id="RHEA-COMP:11060"/>
        <dbReference type="Rhea" id="RHEA-COMP:11605"/>
        <dbReference type="ChEBI" id="CHEBI:15378"/>
        <dbReference type="ChEBI" id="CHEBI:30013"/>
        <dbReference type="ChEBI" id="CHEBI:30616"/>
        <dbReference type="ChEBI" id="CHEBI:61977"/>
        <dbReference type="ChEBI" id="CHEBI:456216"/>
        <dbReference type="EC" id="2.7.11.1"/>
    </reaction>
    <physiologicalReaction direction="left-to-right" evidence="9">
        <dbReference type="Rhea" id="RHEA:46609"/>
    </physiologicalReaction>
</comment>
<evidence type="ECO:0000256" key="5">
    <source>
        <dbReference type="ARBA" id="ARBA00022777"/>
    </source>
</evidence>
<dbReference type="SUPFAM" id="SSF48452">
    <property type="entry name" value="TPR-like"/>
    <property type="match status" value="1"/>
</dbReference>
<dbReference type="EMBL" id="LCDA01000007">
    <property type="protein sequence ID" value="KKS42692.1"/>
    <property type="molecule type" value="Genomic_DNA"/>
</dbReference>